<name>A0A1I6DIY4_9PSEU</name>
<sequence length="335" mass="35987">MIRATSTLSRMKFSRPEARSWRCPPAPTEVWDFHAQLPGYAPTPLTELPALAAELEIDRLFVKDESSRLGLPAFKALGASWAVHRVLQHHTSQVTLTTATDGNHGRAVARMARLRDQRAHVFVPNTVPAQAIEAIRSENAEVTIVDGTYDDAVARAAAADGILVQDMGWPGYEEIPAWIVEGYGTLCHEIDEQLDAEPDLVVVPVGVGSFAQAVITHYHGRDSRTRLLAVEPDSAACVLESLKAGERKTIPTGDTIMAGLNCGTPSATAWPYLNNGLDAAVSISETDCTKAMRDLHAQNVHSGPCGAAPLAGLRAIRSEFGDLSTVVLISTEGRP</sequence>
<dbReference type="Gene3D" id="3.40.50.1100">
    <property type="match status" value="2"/>
</dbReference>
<dbReference type="EMBL" id="FOYL01000002">
    <property type="protein sequence ID" value="SFR05347.1"/>
    <property type="molecule type" value="Genomic_DNA"/>
</dbReference>
<reference evidence="5" key="1">
    <citation type="submission" date="2016-10" db="EMBL/GenBank/DDBJ databases">
        <authorList>
            <person name="Varghese N."/>
            <person name="Submissions S."/>
        </authorList>
    </citation>
    <scope>NUCLEOTIDE SEQUENCE [LARGE SCALE GENOMIC DNA]</scope>
    <source>
        <strain evidence="5">DSM 44232</strain>
    </source>
</reference>
<dbReference type="SUPFAM" id="SSF53686">
    <property type="entry name" value="Tryptophan synthase beta subunit-like PLP-dependent enzymes"/>
    <property type="match status" value="1"/>
</dbReference>
<dbReference type="STRING" id="84724.SAMN04488564_102783"/>
<accession>A0A1I6DIY4</accession>
<comment type="cofactor">
    <cofactor evidence="1">
        <name>pyridoxal 5'-phosphate</name>
        <dbReference type="ChEBI" id="CHEBI:597326"/>
    </cofactor>
</comment>
<dbReference type="AlphaFoldDB" id="A0A1I6DIY4"/>
<keyword evidence="4" id="KW-0456">Lyase</keyword>
<evidence type="ECO:0000259" key="3">
    <source>
        <dbReference type="Pfam" id="PF00291"/>
    </source>
</evidence>
<feature type="domain" description="Tryptophan synthase beta chain-like PALP" evidence="3">
    <location>
        <begin position="38"/>
        <end position="331"/>
    </location>
</feature>
<dbReference type="InterPro" id="IPR036052">
    <property type="entry name" value="TrpB-like_PALP_sf"/>
</dbReference>
<dbReference type="PANTHER" id="PTHR42937:SF1">
    <property type="entry name" value="DIAMINOPROPIONATE AMMONIA-LYASE"/>
    <property type="match status" value="1"/>
</dbReference>
<organism evidence="4 5">
    <name type="scientific">Lentzea waywayandensis</name>
    <dbReference type="NCBI Taxonomy" id="84724"/>
    <lineage>
        <taxon>Bacteria</taxon>
        <taxon>Bacillati</taxon>
        <taxon>Actinomycetota</taxon>
        <taxon>Actinomycetes</taxon>
        <taxon>Pseudonocardiales</taxon>
        <taxon>Pseudonocardiaceae</taxon>
        <taxon>Lentzea</taxon>
    </lineage>
</organism>
<dbReference type="InterPro" id="IPR001926">
    <property type="entry name" value="TrpB-like_PALP"/>
</dbReference>
<dbReference type="Proteomes" id="UP000198583">
    <property type="component" value="Unassembled WGS sequence"/>
</dbReference>
<keyword evidence="5" id="KW-1185">Reference proteome</keyword>
<gene>
    <name evidence="4" type="ORF">SAMN04488564_102783</name>
</gene>
<keyword evidence="2" id="KW-0663">Pyridoxal phosphate</keyword>
<evidence type="ECO:0000313" key="5">
    <source>
        <dbReference type="Proteomes" id="UP000198583"/>
    </source>
</evidence>
<evidence type="ECO:0000313" key="4">
    <source>
        <dbReference type="EMBL" id="SFR05347.1"/>
    </source>
</evidence>
<dbReference type="GO" id="GO:0016829">
    <property type="term" value="F:lyase activity"/>
    <property type="evidence" value="ECO:0007669"/>
    <property type="project" value="UniProtKB-KW"/>
</dbReference>
<dbReference type="Pfam" id="PF00291">
    <property type="entry name" value="PALP"/>
    <property type="match status" value="1"/>
</dbReference>
<evidence type="ECO:0000256" key="2">
    <source>
        <dbReference type="ARBA" id="ARBA00022898"/>
    </source>
</evidence>
<evidence type="ECO:0000256" key="1">
    <source>
        <dbReference type="ARBA" id="ARBA00001933"/>
    </source>
</evidence>
<proteinExistence type="predicted"/>
<dbReference type="GO" id="GO:1901605">
    <property type="term" value="P:alpha-amino acid metabolic process"/>
    <property type="evidence" value="ECO:0007669"/>
    <property type="project" value="UniProtKB-ARBA"/>
</dbReference>
<protein>
    <submittedName>
        <fullName evidence="4">Diaminopropionate ammonia-lyase</fullName>
    </submittedName>
</protein>
<dbReference type="PANTHER" id="PTHR42937">
    <property type="match status" value="1"/>
</dbReference>